<evidence type="ECO:0000259" key="2">
    <source>
        <dbReference type="PROSITE" id="PS50075"/>
    </source>
</evidence>
<dbReference type="Gene3D" id="3.40.630.30">
    <property type="match status" value="1"/>
</dbReference>
<reference evidence="3 4" key="1">
    <citation type="submission" date="2022-06" db="EMBL/GenBank/DDBJ databases">
        <title>Genomic Encyclopedia of Type Strains, Phase I: the one thousand microbial genomes (KMG-I) project.</title>
        <authorList>
            <person name="Kyrpides N."/>
        </authorList>
    </citation>
    <scope>NUCLEOTIDE SEQUENCE [LARGE SCALE GENOMIC DNA]</scope>
    <source>
        <strain evidence="3 4">DSM 43889</strain>
    </source>
</reference>
<keyword evidence="4" id="KW-1185">Reference proteome</keyword>
<dbReference type="InterPro" id="IPR036514">
    <property type="entry name" value="SGNH_hydro_sf"/>
</dbReference>
<dbReference type="NCBIfam" id="TIGR01686">
    <property type="entry name" value="FkbH"/>
    <property type="match status" value="1"/>
</dbReference>
<evidence type="ECO:0000313" key="3">
    <source>
        <dbReference type="EMBL" id="MCP2330320.1"/>
    </source>
</evidence>
<protein>
    <submittedName>
        <fullName evidence="3">HAD-superfamily phosphatase, subfamily IIIC/FkbH-like domain-containing protein</fullName>
    </submittedName>
</protein>
<evidence type="ECO:0000256" key="1">
    <source>
        <dbReference type="SAM" id="MobiDB-lite"/>
    </source>
</evidence>
<dbReference type="InterPro" id="IPR036736">
    <property type="entry name" value="ACP-like_sf"/>
</dbReference>
<evidence type="ECO:0000313" key="4">
    <source>
        <dbReference type="Proteomes" id="UP000791080"/>
    </source>
</evidence>
<dbReference type="SUPFAM" id="SSF47336">
    <property type="entry name" value="ACP-like"/>
    <property type="match status" value="1"/>
</dbReference>
<proteinExistence type="predicted"/>
<accession>A0ABT1JCU6</accession>
<feature type="domain" description="Carrier" evidence="2">
    <location>
        <begin position="606"/>
        <end position="682"/>
    </location>
</feature>
<dbReference type="InterPro" id="IPR010033">
    <property type="entry name" value="HAD_SF_ppase_IIIC"/>
</dbReference>
<sequence>MAEPVPGGGAAGDDALRMLVVSSFTATPVRTALEFWGRRLGVDVELAWGAYGQVFQELQLVRSGRCPEVVAVLVRWEDFLPAGDDEAAGVVAEELGAAVDAAARRAPDSAFLVVSCPPSPPALADPARSRSLTVAEEVLLRRCPRAENVTHVGRDEVLDRYRVSRVDDGLTDELGHIPYTPEFFAALGTTLVRRWYLGRVVEPKVLVVDGDGTLWDGVLGEDGVSGVEVGPARREVHRFLVEQRRAGRLLCLCSKNDRRDVERAFTTVPGMVLRRDDFVRVRADWSPKSVTVAELAADLGLGLDTVVFVDDSRVECAEVRARHPEVRTVGLPPEAEGALRTLRHCWPLDIGRPTAEGSRRTEWYRQDDRRRELRDRSATSLADFLDRLGLEVTIRPPGPADLPRMLELTRRTTQFTLSGRRWGAAELTACPTGGRVVDVRDRFGGYGTVGLMLFSTEGTVLSVTGFLLSCRALGRGVEHRMLAHLGEVALARGLDEVRLSFADTPRNLPARRFLSEVAVPHPDTGCSGYVLGASAAAHVRFDPDGAPPTGAPLAPPGPKPAPEARPPVGLPWFWDDPGDMPPGLTTADGIREALGAELWADTVPADTVPDDERAVVRIWTEILQLPPDGIDGNFRALGGGSLEFVQLVARVYDEFGVELPVDPLLDDPPTVADLLSMIRRPDTAGAVLSDEEGVPWIE</sequence>
<dbReference type="InterPro" id="IPR029058">
    <property type="entry name" value="AB_hydrolase_fold"/>
</dbReference>
<dbReference type="RefSeq" id="WP_026418134.1">
    <property type="nucleotide sequence ID" value="NZ_AUBJ02000001.1"/>
</dbReference>
<dbReference type="InterPro" id="IPR036412">
    <property type="entry name" value="HAD-like_sf"/>
</dbReference>
<dbReference type="InterPro" id="IPR009081">
    <property type="entry name" value="PP-bd_ACP"/>
</dbReference>
<gene>
    <name evidence="3" type="ORF">G443_000590</name>
</gene>
<name>A0ABT1JCU6_ACTCY</name>
<dbReference type="SUPFAM" id="SSF56784">
    <property type="entry name" value="HAD-like"/>
    <property type="match status" value="1"/>
</dbReference>
<dbReference type="NCBIfam" id="TIGR01681">
    <property type="entry name" value="HAD-SF-IIIC"/>
    <property type="match status" value="1"/>
</dbReference>
<dbReference type="InterPro" id="IPR016181">
    <property type="entry name" value="Acyl_CoA_acyltransferase"/>
</dbReference>
<dbReference type="EMBL" id="AUBJ02000001">
    <property type="protein sequence ID" value="MCP2330320.1"/>
    <property type="molecule type" value="Genomic_DNA"/>
</dbReference>
<feature type="region of interest" description="Disordered" evidence="1">
    <location>
        <begin position="542"/>
        <end position="564"/>
    </location>
</feature>
<dbReference type="Gene3D" id="3.40.50.1000">
    <property type="entry name" value="HAD superfamily/HAD-like"/>
    <property type="match status" value="1"/>
</dbReference>
<dbReference type="Proteomes" id="UP000791080">
    <property type="component" value="Unassembled WGS sequence"/>
</dbReference>
<dbReference type="SUPFAM" id="SSF55729">
    <property type="entry name" value="Acyl-CoA N-acyltransferases (Nat)"/>
    <property type="match status" value="1"/>
</dbReference>
<dbReference type="Pfam" id="PF00550">
    <property type="entry name" value="PP-binding"/>
    <property type="match status" value="1"/>
</dbReference>
<dbReference type="Gene3D" id="3.40.50.1110">
    <property type="entry name" value="SGNH hydrolase"/>
    <property type="match status" value="1"/>
</dbReference>
<dbReference type="Gene3D" id="3.40.50.1820">
    <property type="entry name" value="alpha/beta hydrolase"/>
    <property type="match status" value="1"/>
</dbReference>
<dbReference type="PROSITE" id="PS50075">
    <property type="entry name" value="CARRIER"/>
    <property type="match status" value="1"/>
</dbReference>
<organism evidence="3 4">
    <name type="scientific">Actinoalloteichus caeruleus DSM 43889</name>
    <dbReference type="NCBI Taxonomy" id="1120930"/>
    <lineage>
        <taxon>Bacteria</taxon>
        <taxon>Bacillati</taxon>
        <taxon>Actinomycetota</taxon>
        <taxon>Actinomycetes</taxon>
        <taxon>Pseudonocardiales</taxon>
        <taxon>Pseudonocardiaceae</taxon>
        <taxon>Actinoalloteichus</taxon>
        <taxon>Actinoalloteichus cyanogriseus</taxon>
    </lineage>
</organism>
<comment type="caution">
    <text evidence="3">The sequence shown here is derived from an EMBL/GenBank/DDBJ whole genome shotgun (WGS) entry which is preliminary data.</text>
</comment>
<feature type="compositionally biased region" description="Pro residues" evidence="1">
    <location>
        <begin position="545"/>
        <end position="564"/>
    </location>
</feature>
<dbReference type="InterPro" id="IPR010037">
    <property type="entry name" value="FkbH_domain"/>
</dbReference>
<dbReference type="InterPro" id="IPR023214">
    <property type="entry name" value="HAD_sf"/>
</dbReference>